<sequence>MRFIFDLLETLLLSIALFFGINAVTARVLVDGYSMRPTLDDGQYILVNKLSYRSNLPEYGDIVVFHFPVDPDQDFIKRVIGLPGDEVIISDGQVSVNQEALNEPYIAATPQYVGQWSVPDGQIFVLGDNRNNSSDSHSWGAVPMDNIIGKAITVYWPPPDWKALKHIQITLAMP</sequence>
<comment type="subcellular location">
    <subcellularLocation>
        <location evidence="2">Cell membrane</location>
        <topology evidence="2">Single-pass type II membrane protein</topology>
    </subcellularLocation>
    <subcellularLocation>
        <location evidence="7">Membrane</location>
        <topology evidence="7">Single-pass type II membrane protein</topology>
    </subcellularLocation>
</comment>
<dbReference type="Pfam" id="PF10502">
    <property type="entry name" value="Peptidase_S26"/>
    <property type="match status" value="1"/>
</dbReference>
<dbReference type="GO" id="GO:0009003">
    <property type="term" value="F:signal peptidase activity"/>
    <property type="evidence" value="ECO:0007669"/>
    <property type="project" value="UniProtKB-EC"/>
</dbReference>
<dbReference type="AlphaFoldDB" id="A0A8J6THQ0"/>
<keyword evidence="7" id="KW-0645">Protease</keyword>
<evidence type="ECO:0000256" key="1">
    <source>
        <dbReference type="ARBA" id="ARBA00000677"/>
    </source>
</evidence>
<dbReference type="SUPFAM" id="SSF51306">
    <property type="entry name" value="LexA/Signal peptidase"/>
    <property type="match status" value="1"/>
</dbReference>
<dbReference type="PROSITE" id="PS00761">
    <property type="entry name" value="SPASE_I_3"/>
    <property type="match status" value="1"/>
</dbReference>
<comment type="similarity">
    <text evidence="3 7">Belongs to the peptidase S26 family.</text>
</comment>
<protein>
    <recommendedName>
        <fullName evidence="4 7">Signal peptidase I</fullName>
        <ecNumber evidence="4 7">3.4.21.89</ecNumber>
    </recommendedName>
</protein>
<dbReference type="GO" id="GO:0005886">
    <property type="term" value="C:plasma membrane"/>
    <property type="evidence" value="ECO:0007669"/>
    <property type="project" value="UniProtKB-SubCell"/>
</dbReference>
<dbReference type="EC" id="3.4.21.89" evidence="4 7"/>
<dbReference type="InterPro" id="IPR019758">
    <property type="entry name" value="Pept_S26A_signal_pept_1_CS"/>
</dbReference>
<evidence type="ECO:0000256" key="3">
    <source>
        <dbReference type="ARBA" id="ARBA00009370"/>
    </source>
</evidence>
<dbReference type="InterPro" id="IPR019757">
    <property type="entry name" value="Pept_S26A_signal_pept_1_Lys-AS"/>
</dbReference>
<reference evidence="9 10" key="1">
    <citation type="submission" date="2020-08" db="EMBL/GenBank/DDBJ databases">
        <title>Bridging the membrane lipid divide: bacteria of the FCB group superphylum have the potential to synthesize archaeal ether lipids.</title>
        <authorList>
            <person name="Villanueva L."/>
            <person name="Von Meijenfeldt F.A.B."/>
            <person name="Westbye A.B."/>
            <person name="Yadav S."/>
            <person name="Hopmans E.C."/>
            <person name="Dutilh B.E."/>
            <person name="Sinninghe Damste J.S."/>
        </authorList>
    </citation>
    <scope>NUCLEOTIDE SEQUENCE [LARGE SCALE GENOMIC DNA]</scope>
    <source>
        <strain evidence="9">NIOZ-UU36</strain>
    </source>
</reference>
<dbReference type="Proteomes" id="UP000614469">
    <property type="component" value="Unassembled WGS sequence"/>
</dbReference>
<dbReference type="CDD" id="cd06530">
    <property type="entry name" value="S26_SPase_I"/>
    <property type="match status" value="1"/>
</dbReference>
<dbReference type="PROSITE" id="PS00760">
    <property type="entry name" value="SPASE_I_2"/>
    <property type="match status" value="1"/>
</dbReference>
<evidence type="ECO:0000256" key="4">
    <source>
        <dbReference type="ARBA" id="ARBA00013208"/>
    </source>
</evidence>
<feature type="active site" evidence="6">
    <location>
        <position position="77"/>
    </location>
</feature>
<dbReference type="PANTHER" id="PTHR43390:SF1">
    <property type="entry name" value="CHLOROPLAST PROCESSING PEPTIDASE"/>
    <property type="match status" value="1"/>
</dbReference>
<feature type="domain" description="Peptidase S26" evidence="8">
    <location>
        <begin position="10"/>
        <end position="156"/>
    </location>
</feature>
<dbReference type="Gene3D" id="2.10.109.10">
    <property type="entry name" value="Umud Fragment, subunit A"/>
    <property type="match status" value="1"/>
</dbReference>
<evidence type="ECO:0000256" key="2">
    <source>
        <dbReference type="ARBA" id="ARBA00004401"/>
    </source>
</evidence>
<evidence type="ECO:0000313" key="9">
    <source>
        <dbReference type="EMBL" id="MBC8334319.1"/>
    </source>
</evidence>
<dbReference type="NCBIfam" id="TIGR02227">
    <property type="entry name" value="sigpep_I_bact"/>
    <property type="match status" value="1"/>
</dbReference>
<name>A0A8J6THQ0_9CHLR</name>
<comment type="catalytic activity">
    <reaction evidence="1 7">
        <text>Cleavage of hydrophobic, N-terminal signal or leader sequences from secreted and periplasmic proteins.</text>
        <dbReference type="EC" id="3.4.21.89"/>
    </reaction>
</comment>
<accession>A0A8J6THQ0</accession>
<dbReference type="PANTHER" id="PTHR43390">
    <property type="entry name" value="SIGNAL PEPTIDASE I"/>
    <property type="match status" value="1"/>
</dbReference>
<organism evidence="9 10">
    <name type="scientific">Candidatus Desulfolinea nitratireducens</name>
    <dbReference type="NCBI Taxonomy" id="2841698"/>
    <lineage>
        <taxon>Bacteria</taxon>
        <taxon>Bacillati</taxon>
        <taxon>Chloroflexota</taxon>
        <taxon>Anaerolineae</taxon>
        <taxon>Anaerolineales</taxon>
        <taxon>Anaerolineales incertae sedis</taxon>
        <taxon>Candidatus Desulfolinea</taxon>
    </lineage>
</organism>
<dbReference type="GO" id="GO:0006465">
    <property type="term" value="P:signal peptide processing"/>
    <property type="evidence" value="ECO:0007669"/>
    <property type="project" value="InterPro"/>
</dbReference>
<dbReference type="InterPro" id="IPR036286">
    <property type="entry name" value="LexA/Signal_pep-like_sf"/>
</dbReference>
<dbReference type="InterPro" id="IPR000223">
    <property type="entry name" value="Pept_S26A_signal_pept_1"/>
</dbReference>
<evidence type="ECO:0000256" key="5">
    <source>
        <dbReference type="ARBA" id="ARBA00022801"/>
    </source>
</evidence>
<feature type="active site" evidence="6">
    <location>
        <position position="34"/>
    </location>
</feature>
<evidence type="ECO:0000256" key="7">
    <source>
        <dbReference type="RuleBase" id="RU362042"/>
    </source>
</evidence>
<evidence type="ECO:0000313" key="10">
    <source>
        <dbReference type="Proteomes" id="UP000614469"/>
    </source>
</evidence>
<comment type="caution">
    <text evidence="9">The sequence shown here is derived from an EMBL/GenBank/DDBJ whole genome shotgun (WGS) entry which is preliminary data.</text>
</comment>
<dbReference type="InterPro" id="IPR019533">
    <property type="entry name" value="Peptidase_S26"/>
</dbReference>
<evidence type="ECO:0000259" key="8">
    <source>
        <dbReference type="Pfam" id="PF10502"/>
    </source>
</evidence>
<gene>
    <name evidence="9" type="primary">lepB</name>
    <name evidence="9" type="ORF">H8E29_03560</name>
</gene>
<dbReference type="GO" id="GO:0004252">
    <property type="term" value="F:serine-type endopeptidase activity"/>
    <property type="evidence" value="ECO:0007669"/>
    <property type="project" value="InterPro"/>
</dbReference>
<evidence type="ECO:0000256" key="6">
    <source>
        <dbReference type="PIRSR" id="PIRSR600223-1"/>
    </source>
</evidence>
<keyword evidence="5 7" id="KW-0378">Hydrolase</keyword>
<dbReference type="EMBL" id="JACNJN010000060">
    <property type="protein sequence ID" value="MBC8334319.1"/>
    <property type="molecule type" value="Genomic_DNA"/>
</dbReference>
<proteinExistence type="inferred from homology"/>
<dbReference type="PRINTS" id="PR00727">
    <property type="entry name" value="LEADERPTASE"/>
</dbReference>